<dbReference type="Proteomes" id="UP001164539">
    <property type="component" value="Chromosome 6"/>
</dbReference>
<evidence type="ECO:0000313" key="1">
    <source>
        <dbReference type="EMBL" id="KAJ4716484.1"/>
    </source>
</evidence>
<reference evidence="1 2" key="1">
    <citation type="journal article" date="2023" name="Science">
        <title>Complex scaffold remodeling in plant triterpene biosynthesis.</title>
        <authorList>
            <person name="De La Pena R."/>
            <person name="Hodgson H."/>
            <person name="Liu J.C."/>
            <person name="Stephenson M.J."/>
            <person name="Martin A.C."/>
            <person name="Owen C."/>
            <person name="Harkess A."/>
            <person name="Leebens-Mack J."/>
            <person name="Jimenez L.E."/>
            <person name="Osbourn A."/>
            <person name="Sattely E.S."/>
        </authorList>
    </citation>
    <scope>NUCLEOTIDE SEQUENCE [LARGE SCALE GENOMIC DNA]</scope>
    <source>
        <strain evidence="2">cv. JPN11</strain>
        <tissue evidence="1">Leaf</tissue>
    </source>
</reference>
<comment type="caution">
    <text evidence="1">The sequence shown here is derived from an EMBL/GenBank/DDBJ whole genome shotgun (WGS) entry which is preliminary data.</text>
</comment>
<evidence type="ECO:0000313" key="2">
    <source>
        <dbReference type="Proteomes" id="UP001164539"/>
    </source>
</evidence>
<organism evidence="1 2">
    <name type="scientific">Melia azedarach</name>
    <name type="common">Chinaberry tree</name>
    <dbReference type="NCBI Taxonomy" id="155640"/>
    <lineage>
        <taxon>Eukaryota</taxon>
        <taxon>Viridiplantae</taxon>
        <taxon>Streptophyta</taxon>
        <taxon>Embryophyta</taxon>
        <taxon>Tracheophyta</taxon>
        <taxon>Spermatophyta</taxon>
        <taxon>Magnoliopsida</taxon>
        <taxon>eudicotyledons</taxon>
        <taxon>Gunneridae</taxon>
        <taxon>Pentapetalae</taxon>
        <taxon>rosids</taxon>
        <taxon>malvids</taxon>
        <taxon>Sapindales</taxon>
        <taxon>Meliaceae</taxon>
        <taxon>Melia</taxon>
    </lineage>
</organism>
<keyword evidence="2" id="KW-1185">Reference proteome</keyword>
<dbReference type="EMBL" id="CM051399">
    <property type="protein sequence ID" value="KAJ4716484.1"/>
    <property type="molecule type" value="Genomic_DNA"/>
</dbReference>
<proteinExistence type="predicted"/>
<protein>
    <submittedName>
        <fullName evidence="1">Organ specific protein</fullName>
    </submittedName>
</protein>
<accession>A0ACC1XYK2</accession>
<name>A0ACC1XYK2_MELAZ</name>
<gene>
    <name evidence="1" type="ORF">OWV82_011497</name>
</gene>
<sequence length="117" mass="13486">MKSIFASSIILFSLLLFGSSLSYARKEPAAGDYWKSVMKDKPMPKALKDLFHGDDEKKTERFVNNFEAKSSAIIYHSHSEPENKQPQQEKSIKPEPLKVPEYSDHQDLKDKSYQLHN</sequence>